<name>A0A383EDK5_9ZZZZ</name>
<feature type="non-terminal residue" evidence="1">
    <location>
        <position position="39"/>
    </location>
</feature>
<sequence>VQSVIPNFQTLDPKNASKPWIPVDQVEKPWILKQNLDPK</sequence>
<dbReference type="EMBL" id="UINC01225037">
    <property type="protein sequence ID" value="SVE54917.1"/>
    <property type="molecule type" value="Genomic_DNA"/>
</dbReference>
<organism evidence="1">
    <name type="scientific">marine metagenome</name>
    <dbReference type="NCBI Taxonomy" id="408172"/>
    <lineage>
        <taxon>unclassified sequences</taxon>
        <taxon>metagenomes</taxon>
        <taxon>ecological metagenomes</taxon>
    </lineage>
</organism>
<reference evidence="1" key="1">
    <citation type="submission" date="2018-05" db="EMBL/GenBank/DDBJ databases">
        <authorList>
            <person name="Lanie J.A."/>
            <person name="Ng W.-L."/>
            <person name="Kazmierczak K.M."/>
            <person name="Andrzejewski T.M."/>
            <person name="Davidsen T.M."/>
            <person name="Wayne K.J."/>
            <person name="Tettelin H."/>
            <person name="Glass J.I."/>
            <person name="Rusch D."/>
            <person name="Podicherti R."/>
            <person name="Tsui H.-C.T."/>
            <person name="Winkler M.E."/>
        </authorList>
    </citation>
    <scope>NUCLEOTIDE SEQUENCE</scope>
</reference>
<protein>
    <submittedName>
        <fullName evidence="1">Uncharacterized protein</fullName>
    </submittedName>
</protein>
<proteinExistence type="predicted"/>
<accession>A0A383EDK5</accession>
<dbReference type="AlphaFoldDB" id="A0A383EDK5"/>
<gene>
    <name evidence="1" type="ORF">METZ01_LOCUS507771</name>
</gene>
<evidence type="ECO:0000313" key="1">
    <source>
        <dbReference type="EMBL" id="SVE54917.1"/>
    </source>
</evidence>
<feature type="non-terminal residue" evidence="1">
    <location>
        <position position="1"/>
    </location>
</feature>